<dbReference type="EMBL" id="JBIMZQ010000003">
    <property type="protein sequence ID" value="KAL3672763.1"/>
    <property type="molecule type" value="Genomic_DNA"/>
</dbReference>
<keyword evidence="1" id="KW-0812">Transmembrane</keyword>
<organism evidence="2 3">
    <name type="scientific">Phytophthora oleae</name>
    <dbReference type="NCBI Taxonomy" id="2107226"/>
    <lineage>
        <taxon>Eukaryota</taxon>
        <taxon>Sar</taxon>
        <taxon>Stramenopiles</taxon>
        <taxon>Oomycota</taxon>
        <taxon>Peronosporomycetes</taxon>
        <taxon>Peronosporales</taxon>
        <taxon>Peronosporaceae</taxon>
        <taxon>Phytophthora</taxon>
    </lineage>
</organism>
<evidence type="ECO:0000256" key="1">
    <source>
        <dbReference type="SAM" id="Phobius"/>
    </source>
</evidence>
<evidence type="ECO:0008006" key="4">
    <source>
        <dbReference type="Google" id="ProtNLM"/>
    </source>
</evidence>
<feature type="transmembrane region" description="Helical" evidence="1">
    <location>
        <begin position="380"/>
        <end position="412"/>
    </location>
</feature>
<reference evidence="2 3" key="1">
    <citation type="submission" date="2024-09" db="EMBL/GenBank/DDBJ databases">
        <title>Genome sequencing and assembly of Phytophthora oleae, isolate VK10A, causative agent of rot of olive drupes.</title>
        <authorList>
            <person name="Conti Taguali S."/>
            <person name="Riolo M."/>
            <person name="La Spada F."/>
            <person name="Cacciola S.O."/>
            <person name="Dionisio G."/>
        </authorList>
    </citation>
    <scope>NUCLEOTIDE SEQUENCE [LARGE SCALE GENOMIC DNA]</scope>
    <source>
        <strain evidence="2 3">VK10A</strain>
    </source>
</reference>
<feature type="transmembrane region" description="Helical" evidence="1">
    <location>
        <begin position="295"/>
        <end position="316"/>
    </location>
</feature>
<gene>
    <name evidence="2" type="ORF">V7S43_002055</name>
</gene>
<comment type="caution">
    <text evidence="2">The sequence shown here is derived from an EMBL/GenBank/DDBJ whole genome shotgun (WGS) entry which is preliminary data.</text>
</comment>
<dbReference type="Proteomes" id="UP001632037">
    <property type="component" value="Unassembled WGS sequence"/>
</dbReference>
<feature type="transmembrane region" description="Helical" evidence="1">
    <location>
        <begin position="207"/>
        <end position="224"/>
    </location>
</feature>
<feature type="transmembrane region" description="Helical" evidence="1">
    <location>
        <begin position="35"/>
        <end position="55"/>
    </location>
</feature>
<feature type="transmembrane region" description="Helical" evidence="1">
    <location>
        <begin position="337"/>
        <end position="360"/>
    </location>
</feature>
<keyword evidence="3" id="KW-1185">Reference proteome</keyword>
<protein>
    <recommendedName>
        <fullName evidence="4">Polycystin domain-containing protein</fullName>
    </recommendedName>
</protein>
<sequence length="550" mass="62527">MVKQNQVSSHEYASQRRMAKVETCISRFLTADRKLIAAWAFAGLIPYVLMLRTYVNFVTPHKITENLVVQPGAIKEMTNLAEACPLEGFELGQVWWNAQITHYYNTKQGPLCHFVVPQYNIHGNILVGKSKTEAYDTTPSSCQEDSYPVAMYLYHGSFGYFSFYQEQVGTYCALDDTAYVVSHGLGTYDMNGPVLVEDTGSTDYRQSYWYGITGLIWVIYRGLVLRRSYILCKRYGRRCSAVGVKLRRKEAVVFVHEQLRLTAHDTTLIHRVALLYLLVEGLMGDLFLIVANNGFLAKIQYVSLGYNLSGLLLLAFEIIESTKWLKERTRVFVKRLLFCYEASLLGEIVGAALQQQFLTLLNGSRALKRSNSVNLTVSHYVWSIAGHCIFVFSVIGFIIFVRALWAVIYVWWQHRTWSIFSALCSIDTVLGKRTKMTMLGGYRWHEDDLYYKPSALKAFGLLKTEENGTEYLVLRKLHWLTVPRSDLFIIGTIARESVRPCSERPCMGLASFWDRRLGGHRDAGDGHGALFHARIKVAPGPEVMNVLPSS</sequence>
<keyword evidence="1" id="KW-0472">Membrane</keyword>
<dbReference type="AlphaFoldDB" id="A0ABD3G100"/>
<name>A0ABD3G100_9STRA</name>
<accession>A0ABD3G100</accession>
<proteinExistence type="predicted"/>
<evidence type="ECO:0000313" key="2">
    <source>
        <dbReference type="EMBL" id="KAL3672763.1"/>
    </source>
</evidence>
<keyword evidence="1" id="KW-1133">Transmembrane helix</keyword>
<feature type="transmembrane region" description="Helical" evidence="1">
    <location>
        <begin position="268"/>
        <end position="289"/>
    </location>
</feature>
<evidence type="ECO:0000313" key="3">
    <source>
        <dbReference type="Proteomes" id="UP001632037"/>
    </source>
</evidence>